<dbReference type="EMBL" id="BMPF01000001">
    <property type="protein sequence ID" value="GGL27602.1"/>
    <property type="molecule type" value="Genomic_DNA"/>
</dbReference>
<gene>
    <name evidence="2" type="ORF">GCM10009037_08970</name>
</gene>
<proteinExistence type="predicted"/>
<dbReference type="InterPro" id="IPR058361">
    <property type="entry name" value="DUF8048"/>
</dbReference>
<dbReference type="RefSeq" id="WP_188879597.1">
    <property type="nucleotide sequence ID" value="NZ_BMPF01000001.1"/>
</dbReference>
<organism evidence="2 3">
    <name type="scientific">Halarchaeum grantii</name>
    <dbReference type="NCBI Taxonomy" id="1193105"/>
    <lineage>
        <taxon>Archaea</taxon>
        <taxon>Methanobacteriati</taxon>
        <taxon>Methanobacteriota</taxon>
        <taxon>Stenosarchaea group</taxon>
        <taxon>Halobacteria</taxon>
        <taxon>Halobacteriales</taxon>
        <taxon>Halobacteriaceae</taxon>
    </lineage>
</organism>
<reference evidence="2 3" key="1">
    <citation type="journal article" date="2019" name="Int. J. Syst. Evol. Microbiol.">
        <title>The Global Catalogue of Microorganisms (GCM) 10K type strain sequencing project: providing services to taxonomists for standard genome sequencing and annotation.</title>
        <authorList>
            <consortium name="The Broad Institute Genomics Platform"/>
            <consortium name="The Broad Institute Genome Sequencing Center for Infectious Disease"/>
            <person name="Wu L."/>
            <person name="Ma J."/>
        </authorList>
    </citation>
    <scope>NUCLEOTIDE SEQUENCE [LARGE SCALE GENOMIC DNA]</scope>
    <source>
        <strain evidence="2 3">JCM 19585</strain>
    </source>
</reference>
<dbReference type="Proteomes" id="UP000628840">
    <property type="component" value="Unassembled WGS sequence"/>
</dbReference>
<protein>
    <recommendedName>
        <fullName evidence="1">DUF8048 domain-containing protein</fullName>
    </recommendedName>
</protein>
<name>A0A830F0J2_9EURY</name>
<sequence length="117" mass="12677">MTHPLPPDAVEAAAAEHDLAVERLDALLARVADYFSGKEFALERQYEAVLDADDGRVLLADAAFWSRTGTALGYDEAETAAVRAAHEATLRLAGRHEERDAEFASALEIRTAVVLGR</sequence>
<dbReference type="AlphaFoldDB" id="A0A830F0J2"/>
<evidence type="ECO:0000313" key="2">
    <source>
        <dbReference type="EMBL" id="GGL27602.1"/>
    </source>
</evidence>
<evidence type="ECO:0000259" key="1">
    <source>
        <dbReference type="Pfam" id="PF26222"/>
    </source>
</evidence>
<feature type="domain" description="DUF8048" evidence="1">
    <location>
        <begin position="3"/>
        <end position="117"/>
    </location>
</feature>
<dbReference type="OrthoDB" id="235313at2157"/>
<accession>A0A830F0J2</accession>
<dbReference type="Pfam" id="PF26222">
    <property type="entry name" value="DUF8048"/>
    <property type="match status" value="1"/>
</dbReference>
<comment type="caution">
    <text evidence="2">The sequence shown here is derived from an EMBL/GenBank/DDBJ whole genome shotgun (WGS) entry which is preliminary data.</text>
</comment>
<evidence type="ECO:0000313" key="3">
    <source>
        <dbReference type="Proteomes" id="UP000628840"/>
    </source>
</evidence>
<keyword evidence="3" id="KW-1185">Reference proteome</keyword>